<dbReference type="KEGG" id="vbh:CMV30_00725"/>
<evidence type="ECO:0000313" key="3">
    <source>
        <dbReference type="Proteomes" id="UP000217265"/>
    </source>
</evidence>
<gene>
    <name evidence="2" type="ORF">CMV30_00725</name>
</gene>
<evidence type="ECO:0000256" key="1">
    <source>
        <dbReference type="SAM" id="Phobius"/>
    </source>
</evidence>
<keyword evidence="3" id="KW-1185">Reference proteome</keyword>
<protein>
    <submittedName>
        <fullName evidence="2">Uncharacterized protein</fullName>
    </submittedName>
</protein>
<keyword evidence="1" id="KW-1133">Transmembrane helix</keyword>
<dbReference type="Proteomes" id="UP000217265">
    <property type="component" value="Chromosome"/>
</dbReference>
<feature type="transmembrane region" description="Helical" evidence="1">
    <location>
        <begin position="45"/>
        <end position="66"/>
    </location>
</feature>
<keyword evidence="1" id="KW-0812">Transmembrane</keyword>
<name>A0A290QE43_9BACT</name>
<reference evidence="2 3" key="1">
    <citation type="submission" date="2017-09" db="EMBL/GenBank/DDBJ databases">
        <title>Complete genome sequence of Verrucomicrobial strain HZ-65, isolated from freshwater.</title>
        <authorList>
            <person name="Choi A."/>
        </authorList>
    </citation>
    <scope>NUCLEOTIDE SEQUENCE [LARGE SCALE GENOMIC DNA]</scope>
    <source>
        <strain evidence="2 3">HZ-65</strain>
    </source>
</reference>
<dbReference type="EMBL" id="CP023344">
    <property type="protein sequence ID" value="ATC62611.1"/>
    <property type="molecule type" value="Genomic_DNA"/>
</dbReference>
<organism evidence="2 3">
    <name type="scientific">Nibricoccus aquaticus</name>
    <dbReference type="NCBI Taxonomy" id="2576891"/>
    <lineage>
        <taxon>Bacteria</taxon>
        <taxon>Pseudomonadati</taxon>
        <taxon>Verrucomicrobiota</taxon>
        <taxon>Opitutia</taxon>
        <taxon>Opitutales</taxon>
        <taxon>Opitutaceae</taxon>
        <taxon>Nibricoccus</taxon>
    </lineage>
</organism>
<evidence type="ECO:0000313" key="2">
    <source>
        <dbReference type="EMBL" id="ATC62611.1"/>
    </source>
</evidence>
<keyword evidence="1" id="KW-0472">Membrane</keyword>
<feature type="transmembrane region" description="Helical" evidence="1">
    <location>
        <begin position="78"/>
        <end position="96"/>
    </location>
</feature>
<accession>A0A290QE43</accession>
<dbReference type="RefSeq" id="WP_096054246.1">
    <property type="nucleotide sequence ID" value="NZ_CP023344.1"/>
</dbReference>
<sequence>MNSAKRYRLGGSNETIDEREEATFREAARLRLLQTSPRFKRRDRYFRFATIALWLTFYICGLLSIPSKSKHSPFEGNTHMKIGAVMFVTVGLIGLLEWRKRKSMDAEIRRIFRLDDFKAVEAAVEQKHGRVI</sequence>
<proteinExistence type="predicted"/>
<dbReference type="AlphaFoldDB" id="A0A290QE43"/>